<keyword evidence="1" id="KW-0732">Signal</keyword>
<feature type="signal peptide" evidence="1">
    <location>
        <begin position="1"/>
        <end position="36"/>
    </location>
</feature>
<reference evidence="2 3" key="1">
    <citation type="submission" date="2015-12" db="EMBL/GenBank/DDBJ databases">
        <title>The genome of Folsomia candida.</title>
        <authorList>
            <person name="Faddeeva A."/>
            <person name="Derks M.F."/>
            <person name="Anvar Y."/>
            <person name="Smit S."/>
            <person name="Van Straalen N."/>
            <person name="Roelofs D."/>
        </authorList>
    </citation>
    <scope>NUCLEOTIDE SEQUENCE [LARGE SCALE GENOMIC DNA]</scope>
    <source>
        <strain evidence="2 3">VU population</strain>
        <tissue evidence="2">Whole body</tissue>
    </source>
</reference>
<protein>
    <submittedName>
        <fullName evidence="2">Uncharacterized protein</fullName>
    </submittedName>
</protein>
<dbReference type="Proteomes" id="UP000198287">
    <property type="component" value="Unassembled WGS sequence"/>
</dbReference>
<organism evidence="2 3">
    <name type="scientific">Folsomia candida</name>
    <name type="common">Springtail</name>
    <dbReference type="NCBI Taxonomy" id="158441"/>
    <lineage>
        <taxon>Eukaryota</taxon>
        <taxon>Metazoa</taxon>
        <taxon>Ecdysozoa</taxon>
        <taxon>Arthropoda</taxon>
        <taxon>Hexapoda</taxon>
        <taxon>Collembola</taxon>
        <taxon>Entomobryomorpha</taxon>
        <taxon>Isotomoidea</taxon>
        <taxon>Isotomidae</taxon>
        <taxon>Proisotominae</taxon>
        <taxon>Folsomia</taxon>
    </lineage>
</organism>
<dbReference type="OrthoDB" id="8279338at2759"/>
<comment type="caution">
    <text evidence="2">The sequence shown here is derived from an EMBL/GenBank/DDBJ whole genome shotgun (WGS) entry which is preliminary data.</text>
</comment>
<evidence type="ECO:0000313" key="3">
    <source>
        <dbReference type="Proteomes" id="UP000198287"/>
    </source>
</evidence>
<sequence length="276" mass="30918">MNIETTFSRRSPAKAFSSMFSQLLLTCSVFVSLSFCGDPEGTPSGGSDLFVSQYYKEHQIRTEQLCPDLQESPAGRDIDTANYPYKSVFKLADQVWRTADPCVFDTPSRGPRNQFTTLVIKAIQGENQPWNYSGAQPCPEHIKLRIPSRRIFSRTGMPLCTVPKPPNPAKLFQGPYYNPHVWQLTRQKMGLSFALYENETIGQMKDDEDGGNEANNEIGAQPNNGFVVTNAAKLPKFVHIVFALLIVNRHNPAIILPPHHTLPPQFPVTPPLTKLF</sequence>
<feature type="chain" id="PRO_5013076069" evidence="1">
    <location>
        <begin position="37"/>
        <end position="276"/>
    </location>
</feature>
<name>A0A226CZV6_FOLCA</name>
<accession>A0A226CZV6</accession>
<keyword evidence="3" id="KW-1185">Reference proteome</keyword>
<gene>
    <name evidence="2" type="ORF">Fcan01_27206</name>
</gene>
<dbReference type="AlphaFoldDB" id="A0A226CZV6"/>
<evidence type="ECO:0000256" key="1">
    <source>
        <dbReference type="SAM" id="SignalP"/>
    </source>
</evidence>
<dbReference type="EMBL" id="LNIX01000049">
    <property type="protein sequence ID" value="OXA38017.1"/>
    <property type="molecule type" value="Genomic_DNA"/>
</dbReference>
<proteinExistence type="predicted"/>
<evidence type="ECO:0000313" key="2">
    <source>
        <dbReference type="EMBL" id="OXA38017.1"/>
    </source>
</evidence>